<proteinExistence type="predicted"/>
<comment type="caution">
    <text evidence="3">The sequence shown here is derived from an EMBL/GenBank/DDBJ whole genome shotgun (WGS) entry which is preliminary data.</text>
</comment>
<name>A0A4Y2DGG8_ARAVE</name>
<evidence type="ECO:0000313" key="4">
    <source>
        <dbReference type="Proteomes" id="UP000499080"/>
    </source>
</evidence>
<accession>A0A4Y2DGG8</accession>
<feature type="region of interest" description="Disordered" evidence="1">
    <location>
        <begin position="45"/>
        <end position="96"/>
    </location>
</feature>
<organism evidence="3 4">
    <name type="scientific">Araneus ventricosus</name>
    <name type="common">Orbweaver spider</name>
    <name type="synonym">Epeira ventricosa</name>
    <dbReference type="NCBI Taxonomy" id="182803"/>
    <lineage>
        <taxon>Eukaryota</taxon>
        <taxon>Metazoa</taxon>
        <taxon>Ecdysozoa</taxon>
        <taxon>Arthropoda</taxon>
        <taxon>Chelicerata</taxon>
        <taxon>Arachnida</taxon>
        <taxon>Araneae</taxon>
        <taxon>Araneomorphae</taxon>
        <taxon>Entelegynae</taxon>
        <taxon>Araneoidea</taxon>
        <taxon>Araneidae</taxon>
        <taxon>Araneus</taxon>
    </lineage>
</organism>
<dbReference type="Gene3D" id="1.10.340.70">
    <property type="match status" value="1"/>
</dbReference>
<dbReference type="AlphaFoldDB" id="A0A4Y2DGG8"/>
<evidence type="ECO:0000259" key="2">
    <source>
        <dbReference type="Pfam" id="PF17921"/>
    </source>
</evidence>
<evidence type="ECO:0000256" key="1">
    <source>
        <dbReference type="SAM" id="MobiDB-lite"/>
    </source>
</evidence>
<evidence type="ECO:0000313" key="3">
    <source>
        <dbReference type="EMBL" id="GBM14954.1"/>
    </source>
</evidence>
<keyword evidence="4" id="KW-1185">Reference proteome</keyword>
<reference evidence="3 4" key="1">
    <citation type="journal article" date="2019" name="Sci. Rep.">
        <title>Orb-weaving spider Araneus ventricosus genome elucidates the spidroin gene catalogue.</title>
        <authorList>
            <person name="Kono N."/>
            <person name="Nakamura H."/>
            <person name="Ohtoshi R."/>
            <person name="Moran D.A.P."/>
            <person name="Shinohara A."/>
            <person name="Yoshida Y."/>
            <person name="Fujiwara M."/>
            <person name="Mori M."/>
            <person name="Tomita M."/>
            <person name="Arakawa K."/>
        </authorList>
    </citation>
    <scope>NUCLEOTIDE SEQUENCE [LARGE SCALE GENOMIC DNA]</scope>
</reference>
<protein>
    <recommendedName>
        <fullName evidence="2">Integrase zinc-binding domain-containing protein</fullName>
    </recommendedName>
</protein>
<dbReference type="Pfam" id="PF17921">
    <property type="entry name" value="Integrase_H2C2"/>
    <property type="match status" value="1"/>
</dbReference>
<dbReference type="InterPro" id="IPR041588">
    <property type="entry name" value="Integrase_H2C2"/>
</dbReference>
<feature type="compositionally biased region" description="Basic and acidic residues" evidence="1">
    <location>
        <begin position="85"/>
        <end position="96"/>
    </location>
</feature>
<feature type="domain" description="Integrase zinc-binding" evidence="2">
    <location>
        <begin position="2"/>
        <end position="29"/>
    </location>
</feature>
<sequence length="96" mass="11233">MTERYIWPNMKKDCQKWARACLSCQRSKIHKHTLSLRVKPAFLIEDETDDHPNFRQKTTPPKSEVREKTSAQTSVSKAKQLFARQKADDMSDSQHT</sequence>
<dbReference type="EMBL" id="BGPR01000352">
    <property type="protein sequence ID" value="GBM14954.1"/>
    <property type="molecule type" value="Genomic_DNA"/>
</dbReference>
<gene>
    <name evidence="3" type="ORF">AVEN_116601_1</name>
</gene>
<dbReference type="Proteomes" id="UP000499080">
    <property type="component" value="Unassembled WGS sequence"/>
</dbReference>